<dbReference type="NCBIfam" id="NF008075">
    <property type="entry name" value="PRK10812.1"/>
    <property type="match status" value="1"/>
</dbReference>
<dbReference type="NCBIfam" id="TIGR00247">
    <property type="entry name" value="endolytic transglycosylase MltG"/>
    <property type="match status" value="1"/>
</dbReference>
<feature type="binding site" evidence="29">
    <location>
        <begin position="382"/>
        <end position="385"/>
    </location>
    <ligand>
        <name>NADP(+)</name>
        <dbReference type="ChEBI" id="CHEBI:58349"/>
    </ligand>
</feature>
<dbReference type="NCBIfam" id="NF005559">
    <property type="entry name" value="PRK07231.1"/>
    <property type="match status" value="1"/>
</dbReference>
<dbReference type="CDD" id="cd08010">
    <property type="entry name" value="MltG_like"/>
    <property type="match status" value="1"/>
</dbReference>
<accession>A0A0A2WEB7</accession>
<dbReference type="EMBL" id="ANFO01000213">
    <property type="protein sequence ID" value="KGQ11509.1"/>
    <property type="molecule type" value="Genomic_DNA"/>
</dbReference>
<dbReference type="NCBIfam" id="TIGR03150">
    <property type="entry name" value="fabF"/>
    <property type="match status" value="1"/>
</dbReference>
<dbReference type="InterPro" id="IPR018201">
    <property type="entry name" value="Ketoacyl_synth_AS"/>
</dbReference>
<dbReference type="GO" id="GO:0004315">
    <property type="term" value="F:3-oxoacyl-[acyl-carrier-protein] synthase activity"/>
    <property type="evidence" value="ECO:0007669"/>
    <property type="project" value="InterPro"/>
</dbReference>
<keyword evidence="15" id="KW-0378">Hydrolase</keyword>
<dbReference type="InterPro" id="IPR036736">
    <property type="entry name" value="ACP-like_sf"/>
</dbReference>
<evidence type="ECO:0000256" key="6">
    <source>
        <dbReference type="ARBA" id="ARBA00010930"/>
    </source>
</evidence>
<dbReference type="InterPro" id="IPR015199">
    <property type="entry name" value="DNA_pol_III_delta_C"/>
</dbReference>
<keyword evidence="19" id="KW-0663">Pyridoxal phosphate</keyword>
<evidence type="ECO:0000259" key="32">
    <source>
        <dbReference type="PROSITE" id="PS52004"/>
    </source>
</evidence>
<dbReference type="SMART" id="SM00827">
    <property type="entry name" value="PKS_AT"/>
    <property type="match status" value="1"/>
</dbReference>
<comment type="similarity">
    <text evidence="4">Belongs to the thiolase-like superfamily. Beta-ketoacyl-ACP synthases family.</text>
</comment>
<dbReference type="SMART" id="SM00822">
    <property type="entry name" value="PKS_KR"/>
    <property type="match status" value="1"/>
</dbReference>
<dbReference type="FunFam" id="3.40.47.10:FF:000009">
    <property type="entry name" value="3-oxoacyl-[acyl-carrier-protein] synthase 2"/>
    <property type="match status" value="1"/>
</dbReference>
<dbReference type="Pfam" id="PF02801">
    <property type="entry name" value="Ketoacyl-synt_C"/>
    <property type="match status" value="1"/>
</dbReference>
<dbReference type="InterPro" id="IPR002347">
    <property type="entry name" value="SDR_fam"/>
</dbReference>
<evidence type="ECO:0000256" key="25">
    <source>
        <dbReference type="ARBA" id="ARBA00023315"/>
    </source>
</evidence>
<comment type="cofactor">
    <cofactor evidence="1">
        <name>pyridoxal 5'-phosphate</name>
        <dbReference type="ChEBI" id="CHEBI:597326"/>
    </cofactor>
</comment>
<evidence type="ECO:0000256" key="1">
    <source>
        <dbReference type="ARBA" id="ARBA00001933"/>
    </source>
</evidence>
<dbReference type="NCBIfam" id="TIGR03461">
    <property type="entry name" value="pabC_Proteo"/>
    <property type="match status" value="1"/>
</dbReference>
<comment type="similarity">
    <text evidence="6">Belongs to the acyl carrier protein (ACP) family.</text>
</comment>
<evidence type="ECO:0000256" key="19">
    <source>
        <dbReference type="ARBA" id="ARBA00022898"/>
    </source>
</evidence>
<dbReference type="CDD" id="cd05333">
    <property type="entry name" value="BKR_SDR_c"/>
    <property type="match status" value="1"/>
</dbReference>
<dbReference type="GO" id="GO:0008696">
    <property type="term" value="F:4-amino-4-deoxychorismate lyase activity"/>
    <property type="evidence" value="ECO:0007669"/>
    <property type="project" value="UniProtKB-EC"/>
</dbReference>
<dbReference type="PANTHER" id="PTHR11712:SF336">
    <property type="entry name" value="3-OXOACYL-[ACYL-CARRIER-PROTEIN] SYNTHASE, MITOCHONDRIAL"/>
    <property type="match status" value="1"/>
</dbReference>
<dbReference type="SUPFAM" id="SSF47336">
    <property type="entry name" value="ACP-like"/>
    <property type="match status" value="1"/>
</dbReference>
<dbReference type="GO" id="GO:0003677">
    <property type="term" value="F:DNA binding"/>
    <property type="evidence" value="ECO:0007669"/>
    <property type="project" value="InterPro"/>
</dbReference>
<dbReference type="InterPro" id="IPR018228">
    <property type="entry name" value="DNase_TatD-rel_CS"/>
</dbReference>
<dbReference type="GO" id="GO:0006271">
    <property type="term" value="P:DNA strand elongation involved in DNA replication"/>
    <property type="evidence" value="ECO:0007669"/>
    <property type="project" value="UniProtKB-ARBA"/>
</dbReference>
<dbReference type="InterPro" id="IPR014030">
    <property type="entry name" value="Ketoacyl_synth_N"/>
</dbReference>
<evidence type="ECO:0000256" key="29">
    <source>
        <dbReference type="PIRSR" id="PIRSR611284-2"/>
    </source>
</evidence>
<dbReference type="GO" id="GO:0006233">
    <property type="term" value="P:dTDP biosynthetic process"/>
    <property type="evidence" value="ECO:0007669"/>
    <property type="project" value="InterPro"/>
</dbReference>
<evidence type="ECO:0000256" key="4">
    <source>
        <dbReference type="ARBA" id="ARBA00008467"/>
    </source>
</evidence>
<dbReference type="NCBIfam" id="NF009464">
    <property type="entry name" value="PRK12824.1"/>
    <property type="match status" value="1"/>
</dbReference>
<dbReference type="SUPFAM" id="SSF51735">
    <property type="entry name" value="NAD(P)-binding Rossmann-fold domains"/>
    <property type="match status" value="1"/>
</dbReference>
<dbReference type="NCBIfam" id="TIGR00517">
    <property type="entry name" value="acyl_carrier"/>
    <property type="match status" value="1"/>
</dbReference>
<dbReference type="CDD" id="cd01559">
    <property type="entry name" value="ADCL_like"/>
    <property type="match status" value="1"/>
</dbReference>
<dbReference type="NCBIfam" id="TIGR00128">
    <property type="entry name" value="fabD"/>
    <property type="match status" value="1"/>
</dbReference>
<dbReference type="Gene3D" id="3.40.366.10">
    <property type="entry name" value="Malonyl-Coenzyme A Acyl Carrier Protein, domain 2"/>
    <property type="match status" value="1"/>
</dbReference>
<sequence>MAGNEVFKVAVTELAHIVDETLAANNLDRTALDWLVPHQANLRIISATAKKLGMPMDNVVVTLDRHGNTSAASVPAALDEAVRDGRIKRGQLVLLEAFGGGFTWGSALGSQSVGMLADLAASYPVIEATFREASDALGYDLWALTQQGPAEELNKTWQTQPALLTASVALWRVWQQQGGKAPALLAGHSLGEYSALVCAGVIDFADAVRLVELRGKLMQDAVPEGTGAMSAIIGLDDVAIAKACEESAQGQVVSPVNFNSPGQVVIAGNKEAVERAGAACKAAGAKRALPLPVSVPSHCALMKPAADKLAAALENITFNAPTIPVVNNVDVKCETAPEAIRSALVRQLYSPVQWTKSVEFMAAQGVSQLLEVGPGKIALVTGASRGIGRAIAETLVARGAKVIGTATSESGAQAISDYLGENGKGFMLNVTDPASIEAVLDSIRKEFGEVDILVNNAGITRDNLLMRMKDDEWNDIVETNLSSVFRLSKAVMRAMMKKRHGRIITIGSVVGTMGNAGQANYAAAKAGLIGFSKSLAREVASRGITVNVVAPGFIETDMTRALSDEQRAGILAQVPAGRLGDANEIASAVAFLASDEAGYISGETLHVNGGIMSTIEERVKKIIGEQLGVKQEEVVNTASFVEDLGADSLDTVELVMALEEEFDTEIPDEEAEKITTVQAAIDYINGHQATNVSKRRVVVTGLGMLSPVGNTVESTWKALLAGQSGISLIDHFDTSAYATKFAGLVKDFNCEDIISRKDQRKMDEFIQYGIVAGIQAMQDSGLEVTEENATRIGAAIGSGIGGLTLIEENHSSLVNGGPRKISPFFVPSTIVNMVAGHLTIMLGLRGPSISIATACTSGVHNIGHAARIIAYGDADAMLAGGAEKASSPLGVGGFGAARALSTRNDNPQAASRPWDKDRDGFVLGDGAGVIVLEEYEHAKKRGAKIYAEVVGFGMSSDAYHMTSPPETGAGAALAMENALRDAGISAGQVGYVNAHGTSTPAGDKAETQAVKSIFGADASRVMVSSTKSMTGHLLGAAGAVESIYSILALRDQAVPPTINLDNPDVGCDLDFVPHEARQWQETLPANDRAIQFGDGCFTTARVVDGSVRFHADHLRRLQQACEALMIGPVDWARLNGEMNTLAASETRAVLKVIISRGAGGRGYSASNCTQPTRMLSLSPYPAFYPAWREQGITLTLSPVRIGINPSLAGLKHLNRLEQVLIRTHLEQTAAQEALVLDSQGSLVECCAANLFWRKGDDVYTPRINGAGVNGTMRQRIIACLNDSPWRVHEVSEGPQALADADEAIICNALMPVPHFVSNRLPMKKMFRFFLILLVVLGIAAGAGMWKVRQLAKAPLPIKQETIFTLKQGTGRLALGTQLYEEKLITRPRVFQWLLRVEPELAKFKAGTYRLTPGMTVTDMLSLLASGKEAQFPLRFVEGMRLSDLLEQLRDAPYIQHTLKDDSYATVAEALKFEHPEWVEGWFYPDTWMYTAHTTDVALLKRVHQKMVKAVAQAWESKVDGLPYKTENDLVTMASIIEKETAVAAERDRVASVFINRLRIGMRLQTDPTVIYGMGDSYNGKLTRKDLETPTPYNTYVISGLPPGPIAVPSEASLQAAAHPAKTPYLYFVADGLEGAGKTNAHNVVVATLKELGISDLTFTREPGGTPLAERLRELTLNNAGIGDEKVTDKAEVLMFYAARIQLVETVIKPALARGSWVIGDRHDLSTQAYQGGGRQIDQHLLMALRNTVLGDFYPDLTIYLDVTPEVGLTRARARGELDRIEQESIDFFNRTRARYLELAGSDSRIKTIDATRPLDDVSLAVQKGKSSLGIDAVRDITEKLYGHAQQGGAKVVWLKDADLLTEAAANALLKTLEEPPKNTWFFLSSREPAHLPATLRSRCLYWHLAPLDERFALAWLGREVTASAEALQAALRLSSGAPAAALALLQPEQWKTRQQLCEKLTQAGDANNMLSLLPALNHEDAARRVHWLCALLVDALKWQQGAGAWLTNADMQPLVASLGARYSPAVLQNLLHHWFTCRDALLNVVGVNRELLLTESLLTITMFLVDSHCHLDGLDYQSLHKNVDDVLEKAAARDVKFCLAVATTLEGYRGMRELVGERDNVAFSCGVHPLNQDEEYDVEELRRLAAEPGVIAMGETGLDYFYTPETKPRQQESFRNHIRIGRELNKPVIVHTRDARADTLSILQEEKVTECGGVLHCFTEDRETAGKLLDMGFYISFSGIVTFRNAEQLRDAARYVPLDRMLVETDSPYLAPVPHRGKENQPAMTRDVAEYMAVLKGVSLEELAIATTQNFADLFHMPLSRLQSL</sequence>
<dbReference type="SMART" id="SM00825">
    <property type="entry name" value="PKS_KS"/>
    <property type="match status" value="1"/>
</dbReference>
<evidence type="ECO:0000256" key="23">
    <source>
        <dbReference type="ARBA" id="ARBA00023160"/>
    </source>
</evidence>
<evidence type="ECO:0000256" key="10">
    <source>
        <dbReference type="ARBA" id="ARBA00022679"/>
    </source>
</evidence>
<dbReference type="GO" id="GO:0046872">
    <property type="term" value="F:metal ion binding"/>
    <property type="evidence" value="ECO:0007669"/>
    <property type="project" value="UniProtKB-KW"/>
</dbReference>
<evidence type="ECO:0000256" key="8">
    <source>
        <dbReference type="ARBA" id="ARBA00022516"/>
    </source>
</evidence>
<dbReference type="GO" id="GO:0005524">
    <property type="term" value="F:ATP binding"/>
    <property type="evidence" value="ECO:0007669"/>
    <property type="project" value="UniProtKB-KW"/>
</dbReference>
<evidence type="ECO:0000256" key="17">
    <source>
        <dbReference type="ARBA" id="ARBA00022840"/>
    </source>
</evidence>
<dbReference type="PANTHER" id="PTHR11712">
    <property type="entry name" value="POLYKETIDE SYNTHASE-RELATED"/>
    <property type="match status" value="1"/>
</dbReference>
<keyword evidence="10" id="KW-0808">Transferase</keyword>
<evidence type="ECO:0000256" key="11">
    <source>
        <dbReference type="ARBA" id="ARBA00022723"/>
    </source>
</evidence>
<evidence type="ECO:0000313" key="34">
    <source>
        <dbReference type="Proteomes" id="UP000030106"/>
    </source>
</evidence>
<dbReference type="Gene3D" id="1.10.8.10">
    <property type="entry name" value="DNA helicase RuvA subunit, C-terminal domain"/>
    <property type="match status" value="1"/>
</dbReference>
<dbReference type="InterPro" id="IPR014043">
    <property type="entry name" value="Acyl_transferase_dom"/>
</dbReference>
<dbReference type="FunFam" id="3.30.160.60:FF:000497">
    <property type="entry name" value="Endolytic murein transglycosylase"/>
    <property type="match status" value="1"/>
</dbReference>
<dbReference type="SUPFAM" id="SSF55048">
    <property type="entry name" value="Probable ACP-binding domain of malonyl-CoA ACP transacylase"/>
    <property type="match status" value="1"/>
</dbReference>
<dbReference type="NCBIfam" id="NF002148">
    <property type="entry name" value="PRK00982.1-2"/>
    <property type="match status" value="1"/>
</dbReference>
<dbReference type="InterPro" id="IPR015991">
    <property type="entry name" value="TatD/YcfH-like"/>
</dbReference>
<name>A0A0A2WEB7_BEABA</name>
<dbReference type="InterPro" id="IPR018095">
    <property type="entry name" value="Thymidylate_kin_CS"/>
</dbReference>
<dbReference type="Pfam" id="PF08541">
    <property type="entry name" value="ACP_syn_III_C"/>
    <property type="match status" value="1"/>
</dbReference>
<evidence type="ECO:0000256" key="20">
    <source>
        <dbReference type="ARBA" id="ARBA00022909"/>
    </source>
</evidence>
<dbReference type="Pfam" id="PF21500">
    <property type="entry name" value="HolB_lid"/>
    <property type="match status" value="1"/>
</dbReference>
<dbReference type="InterPro" id="IPR016036">
    <property type="entry name" value="Malonyl_transacylase_ACP-bd"/>
</dbReference>
<keyword evidence="7 30" id="KW-0596">Phosphopantetheine</keyword>
<dbReference type="CDD" id="cd01310">
    <property type="entry name" value="TatD_DNAse"/>
    <property type="match status" value="1"/>
</dbReference>
<dbReference type="InterPro" id="IPR016039">
    <property type="entry name" value="Thiolase-like"/>
</dbReference>
<keyword evidence="9" id="KW-0597">Phosphoprotein</keyword>
<dbReference type="SUPFAM" id="SSF52540">
    <property type="entry name" value="P-loop containing nucleoside triphosphate hydrolases"/>
    <property type="match status" value="2"/>
</dbReference>
<dbReference type="InterPro" id="IPR018094">
    <property type="entry name" value="Thymidylate_kinase"/>
</dbReference>
<dbReference type="HAMAP" id="MF_02065">
    <property type="entry name" value="MltG"/>
    <property type="match status" value="1"/>
</dbReference>
<proteinExistence type="inferred from homology"/>
<dbReference type="Proteomes" id="UP000030106">
    <property type="component" value="Unassembled WGS sequence"/>
</dbReference>
<dbReference type="InterPro" id="IPR006162">
    <property type="entry name" value="Ppantetheine_attach_site"/>
</dbReference>
<keyword evidence="13" id="KW-0547">Nucleotide-binding</keyword>
<dbReference type="InterPro" id="IPR032466">
    <property type="entry name" value="Metal_Hydrolase"/>
</dbReference>
<evidence type="ECO:0000256" key="5">
    <source>
        <dbReference type="ARBA" id="ARBA00009320"/>
    </source>
</evidence>
<dbReference type="FunFam" id="1.10.1200.10:FF:000001">
    <property type="entry name" value="Acyl carrier protein"/>
    <property type="match status" value="1"/>
</dbReference>
<dbReference type="InterPro" id="IPR020841">
    <property type="entry name" value="PKS_Beta-ketoAc_synthase_dom"/>
</dbReference>
<comment type="pathway">
    <text evidence="2">Lipid metabolism; fatty acid biosynthesis.</text>
</comment>
<evidence type="ECO:0000313" key="33">
    <source>
        <dbReference type="EMBL" id="KGQ11509.1"/>
    </source>
</evidence>
<keyword evidence="22" id="KW-0443">Lipid metabolism</keyword>
<dbReference type="Pfam" id="PF13561">
    <property type="entry name" value="adh_short_C2"/>
    <property type="match status" value="1"/>
</dbReference>
<dbReference type="Pfam" id="PF01026">
    <property type="entry name" value="TatD_DNase"/>
    <property type="match status" value="1"/>
</dbReference>
<comment type="similarity">
    <text evidence="5">Belongs to the class-IV pyridoxal-phosphate-dependent aminotransferase family.</text>
</comment>
<evidence type="ECO:0000256" key="3">
    <source>
        <dbReference type="ARBA" id="ARBA00006484"/>
    </source>
</evidence>
<dbReference type="InterPro" id="IPR001227">
    <property type="entry name" value="Ac_transferase_dom_sf"/>
</dbReference>
<dbReference type="Gene3D" id="3.30.160.60">
    <property type="entry name" value="Classic Zinc Finger"/>
    <property type="match status" value="1"/>
</dbReference>
<dbReference type="NCBIfam" id="NF005589">
    <property type="entry name" value="PRK07314.1"/>
    <property type="match status" value="1"/>
</dbReference>
<dbReference type="PROSITE" id="PS01137">
    <property type="entry name" value="TATD_1"/>
    <property type="match status" value="1"/>
</dbReference>
<dbReference type="Gene3D" id="1.10.1200.10">
    <property type="entry name" value="ACP-like"/>
    <property type="match status" value="1"/>
</dbReference>
<keyword evidence="16" id="KW-0276">Fatty acid metabolism</keyword>
<dbReference type="FunFam" id="3.40.50.300:FF:000321">
    <property type="entry name" value="Thymidylate kinase"/>
    <property type="match status" value="1"/>
</dbReference>
<dbReference type="InterPro" id="IPR008921">
    <property type="entry name" value="DNA_pol3_clamp-load_cplx_C"/>
</dbReference>
<dbReference type="GO" id="GO:0030170">
    <property type="term" value="F:pyridoxal phosphate binding"/>
    <property type="evidence" value="ECO:0007669"/>
    <property type="project" value="InterPro"/>
</dbReference>
<dbReference type="Gene3D" id="3.40.47.10">
    <property type="match status" value="3"/>
</dbReference>
<evidence type="ECO:0000256" key="12">
    <source>
        <dbReference type="ARBA" id="ARBA00022727"/>
    </source>
</evidence>
<dbReference type="InterPro" id="IPR048731">
    <property type="entry name" value="HolB_lid-gammaproteobact"/>
</dbReference>
<dbReference type="PROSITE" id="PS00061">
    <property type="entry name" value="ADH_SHORT"/>
    <property type="match status" value="1"/>
</dbReference>
<protein>
    <recommendedName>
        <fullName evidence="30">Acyl carrier protein</fullName>
    </recommendedName>
</protein>
<gene>
    <name evidence="33" type="ORF">BBAD15_g2759</name>
</gene>
<dbReference type="InterPro" id="IPR027417">
    <property type="entry name" value="P-loop_NTPase"/>
</dbReference>
<dbReference type="NCBIfam" id="NF002151">
    <property type="entry name" value="PRK00982.1-5"/>
    <property type="match status" value="1"/>
</dbReference>
<dbReference type="Pfam" id="PF00109">
    <property type="entry name" value="ketoacyl-synt"/>
    <property type="match status" value="1"/>
</dbReference>
<dbReference type="GO" id="GO:0004536">
    <property type="term" value="F:DNA nuclease activity"/>
    <property type="evidence" value="ECO:0007669"/>
    <property type="project" value="InterPro"/>
</dbReference>
<dbReference type="InterPro" id="IPR014031">
    <property type="entry name" value="Ketoacyl_synth_C"/>
</dbReference>
<comment type="caution">
    <text evidence="33">The sequence shown here is derived from an EMBL/GenBank/DDBJ whole genome shotgun (WGS) entry which is preliminary data.</text>
</comment>
<feature type="active site" description="Proton acceptor" evidence="28">
    <location>
        <position position="521"/>
    </location>
</feature>
<dbReference type="InterPro" id="IPR036291">
    <property type="entry name" value="NAD(P)-bd_dom_sf"/>
</dbReference>
<dbReference type="CDD" id="cd01672">
    <property type="entry name" value="TMPK"/>
    <property type="match status" value="1"/>
</dbReference>
<dbReference type="GO" id="GO:0044550">
    <property type="term" value="P:secondary metabolite biosynthetic process"/>
    <property type="evidence" value="ECO:0007669"/>
    <property type="project" value="UniProtKB-ARBA"/>
</dbReference>
<dbReference type="InterPro" id="IPR001130">
    <property type="entry name" value="TatD-like"/>
</dbReference>
<comment type="similarity">
    <text evidence="3">Belongs to the short-chain dehydrogenases/reductases (SDR) family.</text>
</comment>
<keyword evidence="8 30" id="KW-0444">Lipid biosynthesis</keyword>
<keyword evidence="17" id="KW-0067">ATP-binding</keyword>
<feature type="binding site" evidence="29">
    <location>
        <position position="554"/>
    </location>
    <ligand>
        <name>NADP(+)</name>
        <dbReference type="ChEBI" id="CHEBI:58349"/>
    </ligand>
</feature>
<dbReference type="Pfam" id="PF00550">
    <property type="entry name" value="PP-binding"/>
    <property type="match status" value="1"/>
</dbReference>
<reference evidence="33 34" key="1">
    <citation type="submission" date="2012-10" db="EMBL/GenBank/DDBJ databases">
        <title>Genome sequencing and analysis of entomopathogenic fungi Beauveria bassiana D1-5.</title>
        <authorList>
            <person name="Li Q."/>
            <person name="Wang L."/>
            <person name="Zhang Z."/>
            <person name="Wang Q."/>
            <person name="Ren J."/>
            <person name="Wang M."/>
            <person name="Xu W."/>
            <person name="Wang J."/>
            <person name="Lu Y."/>
            <person name="Du Q."/>
            <person name="Sun Z."/>
        </authorList>
    </citation>
    <scope>NUCLEOTIDE SEQUENCE [LARGE SCALE GENOMIC DNA]</scope>
    <source>
        <strain evidence="33 34">D1-5</strain>
    </source>
</reference>
<dbReference type="HOGENOM" id="CLU_229924_0_0_1"/>
<evidence type="ECO:0000256" key="26">
    <source>
        <dbReference type="ARBA" id="ARBA00035633"/>
    </source>
</evidence>
<dbReference type="NCBIfam" id="TIGR00041">
    <property type="entry name" value="DTMP_kinase"/>
    <property type="match status" value="1"/>
</dbReference>
<dbReference type="NCBIfam" id="NF007619">
    <property type="entry name" value="PRK10270.1"/>
    <property type="match status" value="1"/>
</dbReference>
<dbReference type="SUPFAM" id="SSF53901">
    <property type="entry name" value="Thiolase-like"/>
    <property type="match status" value="3"/>
</dbReference>
<dbReference type="InterPro" id="IPR009081">
    <property type="entry name" value="PP-bd_ACP"/>
</dbReference>
<dbReference type="CDD" id="cd00834">
    <property type="entry name" value="KAS_I_II"/>
    <property type="match status" value="1"/>
</dbReference>
<feature type="binding site" evidence="29">
    <location>
        <position position="456"/>
    </location>
    <ligand>
        <name>NADP(+)</name>
        <dbReference type="ChEBI" id="CHEBI:58349"/>
    </ligand>
</feature>
<dbReference type="InterPro" id="IPR013747">
    <property type="entry name" value="ACP_syn_III_C"/>
</dbReference>
<evidence type="ECO:0000256" key="15">
    <source>
        <dbReference type="ARBA" id="ARBA00022801"/>
    </source>
</evidence>
<dbReference type="NCBIfam" id="TIGR00010">
    <property type="entry name" value="YchF/TatD family DNA exonuclease"/>
    <property type="match status" value="1"/>
</dbReference>
<keyword evidence="11" id="KW-0479">Metal-binding</keyword>
<dbReference type="Gene3D" id="3.40.50.300">
    <property type="entry name" value="P-loop containing nucleotide triphosphate hydrolases"/>
    <property type="match status" value="1"/>
</dbReference>
<keyword evidence="24" id="KW-0456">Lyase</keyword>
<dbReference type="Pfam" id="PF01063">
    <property type="entry name" value="Aminotran_4"/>
    <property type="match status" value="1"/>
</dbReference>
<evidence type="ECO:0000256" key="14">
    <source>
        <dbReference type="ARBA" id="ARBA00022777"/>
    </source>
</evidence>
<dbReference type="InterPro" id="IPR003770">
    <property type="entry name" value="MLTG-like"/>
</dbReference>
<feature type="domain" description="Ketosynthase family 3 (KS3)" evidence="32">
    <location>
        <begin position="694"/>
        <end position="1105"/>
    </location>
</feature>
<evidence type="ECO:0000256" key="7">
    <source>
        <dbReference type="ARBA" id="ARBA00022450"/>
    </source>
</evidence>
<dbReference type="InterPro" id="IPR020904">
    <property type="entry name" value="Sc_DH/Rdtase_CS"/>
</dbReference>
<dbReference type="NCBIfam" id="TIGR01830">
    <property type="entry name" value="3oxo_ACP_reduc"/>
    <property type="match status" value="1"/>
</dbReference>
<dbReference type="HAMAP" id="MF_01217">
    <property type="entry name" value="Acyl_carrier"/>
    <property type="match status" value="1"/>
</dbReference>
<organism evidence="33 34">
    <name type="scientific">Beauveria bassiana D1-5</name>
    <dbReference type="NCBI Taxonomy" id="1245745"/>
    <lineage>
        <taxon>Eukaryota</taxon>
        <taxon>Fungi</taxon>
        <taxon>Dikarya</taxon>
        <taxon>Ascomycota</taxon>
        <taxon>Pezizomycotina</taxon>
        <taxon>Sordariomycetes</taxon>
        <taxon>Hypocreomycetidae</taxon>
        <taxon>Hypocreales</taxon>
        <taxon>Cordycipitaceae</taxon>
        <taxon>Beauveria</taxon>
    </lineage>
</organism>
<dbReference type="Gene3D" id="3.40.50.720">
    <property type="entry name" value="NAD(P)-binding Rossmann-like Domain"/>
    <property type="match status" value="1"/>
</dbReference>
<dbReference type="InterPro" id="IPR017568">
    <property type="entry name" value="3-oxoacyl-ACP_synth-2"/>
</dbReference>
<evidence type="ECO:0000256" key="22">
    <source>
        <dbReference type="ARBA" id="ARBA00023098"/>
    </source>
</evidence>
<keyword evidence="25" id="KW-0012">Acyltransferase</keyword>
<dbReference type="GO" id="GO:0004316">
    <property type="term" value="F:3-oxoacyl-[acyl-carrier-protein] reductase (NADPH) activity"/>
    <property type="evidence" value="ECO:0007669"/>
    <property type="project" value="InterPro"/>
</dbReference>
<evidence type="ECO:0000256" key="13">
    <source>
        <dbReference type="ARBA" id="ARBA00022741"/>
    </source>
</evidence>
<keyword evidence="14" id="KW-0418">Kinase</keyword>
<dbReference type="InterPro" id="IPR004410">
    <property type="entry name" value="Malonyl_CoA-ACP_transAc_FabD"/>
</dbReference>
<dbReference type="InterPro" id="IPR011284">
    <property type="entry name" value="3oxo_ACP_reduc"/>
</dbReference>
<dbReference type="Pfam" id="PF13177">
    <property type="entry name" value="DNA_pol3_delta2"/>
    <property type="match status" value="1"/>
</dbReference>
<dbReference type="InterPro" id="IPR016035">
    <property type="entry name" value="Acyl_Trfase/lysoPLipase"/>
</dbReference>
<dbReference type="InterPro" id="IPR003231">
    <property type="entry name" value="ACP"/>
</dbReference>
<dbReference type="NCBIfam" id="NF004197">
    <property type="entry name" value="PRK05653.1-1"/>
    <property type="match status" value="1"/>
</dbReference>
<keyword evidence="23 30" id="KW-0275">Fatty acid biosynthesis</keyword>
<evidence type="ECO:0000256" key="2">
    <source>
        <dbReference type="ARBA" id="ARBA00005194"/>
    </source>
</evidence>
<feature type="binding site" evidence="29">
    <location>
        <begin position="521"/>
        <end position="525"/>
    </location>
    <ligand>
        <name>NADP(+)</name>
        <dbReference type="ChEBI" id="CHEBI:58349"/>
    </ligand>
</feature>
<keyword evidence="18 29" id="KW-0521">NADP</keyword>
<dbReference type="Gene3D" id="3.30.70.250">
    <property type="entry name" value="Malonyl-CoA ACP transacylase, ACP-binding"/>
    <property type="match status" value="1"/>
</dbReference>
<dbReference type="FunFam" id="3.40.50.720:FF:000037">
    <property type="entry name" value="3-oxoacyl-[acyl-carrier-protein] reductase FabG"/>
    <property type="match status" value="1"/>
</dbReference>
<dbReference type="GO" id="GO:0046656">
    <property type="term" value="P:folic acid biosynthetic process"/>
    <property type="evidence" value="ECO:0007669"/>
    <property type="project" value="UniProtKB-KW"/>
</dbReference>
<dbReference type="NCBIfam" id="NF002150">
    <property type="entry name" value="PRK00982.1-4"/>
    <property type="match status" value="1"/>
</dbReference>
<dbReference type="GO" id="GO:0016788">
    <property type="term" value="F:hydrolase activity, acting on ester bonds"/>
    <property type="evidence" value="ECO:0007669"/>
    <property type="project" value="InterPro"/>
</dbReference>
<dbReference type="Pfam" id="PF09115">
    <property type="entry name" value="DNApol3-delta_C"/>
    <property type="match status" value="1"/>
</dbReference>
<dbReference type="GO" id="GO:0003887">
    <property type="term" value="F:DNA-directed DNA polymerase activity"/>
    <property type="evidence" value="ECO:0007669"/>
    <property type="project" value="InterPro"/>
</dbReference>
<evidence type="ECO:0000256" key="30">
    <source>
        <dbReference type="RuleBase" id="RU000722"/>
    </source>
</evidence>
<dbReference type="FunFam" id="3.20.10.10:FF:000002">
    <property type="entry name" value="D-alanine aminotransferase"/>
    <property type="match status" value="1"/>
</dbReference>
<keyword evidence="21" id="KW-0560">Oxidoreductase</keyword>
<dbReference type="PROSITE" id="PS00606">
    <property type="entry name" value="KS3_1"/>
    <property type="match status" value="1"/>
</dbReference>
<evidence type="ECO:0000256" key="9">
    <source>
        <dbReference type="ARBA" id="ARBA00022553"/>
    </source>
</evidence>
<dbReference type="GO" id="GO:0009360">
    <property type="term" value="C:DNA polymerase III complex"/>
    <property type="evidence" value="ECO:0007669"/>
    <property type="project" value="InterPro"/>
</dbReference>
<dbReference type="PRINTS" id="PR00080">
    <property type="entry name" value="SDRFAMILY"/>
</dbReference>
<dbReference type="Gene3D" id="3.20.10.10">
    <property type="entry name" value="D-amino Acid Aminotransferase, subunit A, domain 2"/>
    <property type="match status" value="1"/>
</dbReference>
<dbReference type="Pfam" id="PF02618">
    <property type="entry name" value="YceG"/>
    <property type="match status" value="1"/>
</dbReference>
<dbReference type="Gene3D" id="1.20.272.10">
    <property type="match status" value="1"/>
</dbReference>
<dbReference type="NCBIfam" id="NF009466">
    <property type="entry name" value="PRK12826.1-2"/>
    <property type="match status" value="1"/>
</dbReference>
<dbReference type="HAMAP" id="MF_00165">
    <property type="entry name" value="Thymidylate_kinase"/>
    <property type="match status" value="1"/>
</dbReference>
<dbReference type="SUPFAM" id="SSF48019">
    <property type="entry name" value="post-AAA+ oligomerization domain-like"/>
    <property type="match status" value="1"/>
</dbReference>
<comment type="catalytic activity">
    <reaction evidence="27">
        <text>4-amino-4-deoxychorismate = 4-aminobenzoate + pyruvate + H(+)</text>
        <dbReference type="Rhea" id="RHEA:16201"/>
        <dbReference type="ChEBI" id="CHEBI:15361"/>
        <dbReference type="ChEBI" id="CHEBI:15378"/>
        <dbReference type="ChEBI" id="CHEBI:17836"/>
        <dbReference type="ChEBI" id="CHEBI:58406"/>
        <dbReference type="EC" id="4.1.3.38"/>
    </reaction>
</comment>
<dbReference type="GO" id="GO:0051287">
    <property type="term" value="F:NAD binding"/>
    <property type="evidence" value="ECO:0007669"/>
    <property type="project" value="InterPro"/>
</dbReference>
<evidence type="ECO:0000256" key="28">
    <source>
        <dbReference type="PIRSR" id="PIRSR611284-1"/>
    </source>
</evidence>
<dbReference type="Gene3D" id="3.20.20.140">
    <property type="entry name" value="Metal-dependent hydrolases"/>
    <property type="match status" value="1"/>
</dbReference>
<dbReference type="PROSITE" id="PS50075">
    <property type="entry name" value="CARRIER"/>
    <property type="match status" value="1"/>
</dbReference>
<dbReference type="PROSITE" id="PS01331">
    <property type="entry name" value="THYMIDYLATE_KINASE"/>
    <property type="match status" value="1"/>
</dbReference>
<dbReference type="PROSITE" id="PS00012">
    <property type="entry name" value="PHOSPHOPANTETHEINE"/>
    <property type="match status" value="1"/>
</dbReference>
<keyword evidence="20" id="KW-0289">Folate biosynthesis</keyword>
<dbReference type="GO" id="GO:0004314">
    <property type="term" value="F:[acyl-carrier-protein] S-malonyltransferase activity"/>
    <property type="evidence" value="ECO:0007669"/>
    <property type="project" value="InterPro"/>
</dbReference>
<evidence type="ECO:0000259" key="31">
    <source>
        <dbReference type="PROSITE" id="PS50075"/>
    </source>
</evidence>
<dbReference type="GO" id="GO:0006633">
    <property type="term" value="P:fatty acid biosynthetic process"/>
    <property type="evidence" value="ECO:0007669"/>
    <property type="project" value="UniProtKB-KW"/>
</dbReference>
<dbReference type="InterPro" id="IPR017824">
    <property type="entry name" value="Aminodeoxychorismate_lyase_IV"/>
</dbReference>
<dbReference type="SUPFAM" id="SSF56752">
    <property type="entry name" value="D-aminoacid aminotransferase-like PLP-dependent enzymes"/>
    <property type="match status" value="1"/>
</dbReference>
<dbReference type="GO" id="GO:0005829">
    <property type="term" value="C:cytosol"/>
    <property type="evidence" value="ECO:0007669"/>
    <property type="project" value="TreeGrafter"/>
</dbReference>
<dbReference type="NCBIfam" id="NF004761">
    <property type="entry name" value="PRK06092.1"/>
    <property type="match status" value="1"/>
</dbReference>
<evidence type="ECO:0000256" key="21">
    <source>
        <dbReference type="ARBA" id="ARBA00023002"/>
    </source>
</evidence>
<dbReference type="FunFam" id="3.20.20.140:FF:000005">
    <property type="entry name" value="TatD family hydrolase"/>
    <property type="match status" value="1"/>
</dbReference>
<evidence type="ECO:0000256" key="27">
    <source>
        <dbReference type="ARBA" id="ARBA00049529"/>
    </source>
</evidence>
<dbReference type="FunFam" id="3.30.70.250:FF:000001">
    <property type="entry name" value="Malonyl CoA-acyl carrier protein transacylase"/>
    <property type="match status" value="1"/>
</dbReference>
<evidence type="ECO:0000256" key="18">
    <source>
        <dbReference type="ARBA" id="ARBA00022857"/>
    </source>
</evidence>
<keyword evidence="12" id="KW-0545">Nucleotide biosynthesis</keyword>
<dbReference type="PRINTS" id="PR00081">
    <property type="entry name" value="GDHRDH"/>
</dbReference>
<dbReference type="GO" id="GO:0008652">
    <property type="term" value="P:amino acid biosynthetic process"/>
    <property type="evidence" value="ECO:0007669"/>
    <property type="project" value="UniProtKB-ARBA"/>
</dbReference>
<dbReference type="GO" id="GO:0004798">
    <property type="term" value="F:dTMP kinase activity"/>
    <property type="evidence" value="ECO:0007669"/>
    <property type="project" value="InterPro"/>
</dbReference>
<evidence type="ECO:0000256" key="24">
    <source>
        <dbReference type="ARBA" id="ARBA00023239"/>
    </source>
</evidence>
<feature type="binding site" evidence="29">
    <location>
        <begin position="429"/>
        <end position="430"/>
    </location>
    <ligand>
        <name>NADP(+)</name>
        <dbReference type="ChEBI" id="CHEBI:58349"/>
    </ligand>
</feature>
<dbReference type="InterPro" id="IPR000794">
    <property type="entry name" value="Beta-ketoacyl_synthase"/>
</dbReference>
<evidence type="ECO:0000256" key="16">
    <source>
        <dbReference type="ARBA" id="ARBA00022832"/>
    </source>
</evidence>
<comment type="pathway">
    <text evidence="26">Cofactor biosynthesis; tetrahydrofolate biosynthesis; 4-aminobenzoate from chorismate: step 2/2.</text>
</comment>
<dbReference type="InterPro" id="IPR057326">
    <property type="entry name" value="KR_dom"/>
</dbReference>
<dbReference type="InterPro" id="IPR001544">
    <property type="entry name" value="Aminotrans_IV"/>
</dbReference>
<comment type="function">
    <text evidence="30">Carrier of the growing fatty acid chain in fatty acid biosynthesis.</text>
</comment>
<dbReference type="InterPro" id="IPR043132">
    <property type="entry name" value="BCAT-like_C"/>
</dbReference>
<dbReference type="SUPFAM" id="SSF51556">
    <property type="entry name" value="Metallo-dependent hydrolases"/>
    <property type="match status" value="1"/>
</dbReference>
<dbReference type="PROSITE" id="PS52004">
    <property type="entry name" value="KS3_2"/>
    <property type="match status" value="1"/>
</dbReference>
<feature type="domain" description="Carrier" evidence="31">
    <location>
        <begin position="613"/>
        <end position="688"/>
    </location>
</feature>
<dbReference type="Pfam" id="PF00698">
    <property type="entry name" value="Acyl_transf_1"/>
    <property type="match status" value="1"/>
</dbReference>
<dbReference type="SUPFAM" id="SSF52151">
    <property type="entry name" value="FabD/lysophospholipase-like"/>
    <property type="match status" value="1"/>
</dbReference>
<dbReference type="NCBIfam" id="NF002149">
    <property type="entry name" value="PRK00982.1-3"/>
    <property type="match status" value="1"/>
</dbReference>
<dbReference type="STRING" id="1245745.A0A0A2WEB7"/>
<dbReference type="InterPro" id="IPR036038">
    <property type="entry name" value="Aminotransferase-like"/>
</dbReference>
<feature type="binding site" evidence="29">
    <location>
        <position position="407"/>
    </location>
    <ligand>
        <name>NADP(+)</name>
        <dbReference type="ChEBI" id="CHEBI:58349"/>
    </ligand>
</feature>